<dbReference type="Proteomes" id="UP001253545">
    <property type="component" value="Unassembled WGS sequence"/>
</dbReference>
<protein>
    <submittedName>
        <fullName evidence="6">DUF4870 domain-containing protein</fullName>
    </submittedName>
</protein>
<evidence type="ECO:0000313" key="6">
    <source>
        <dbReference type="EMBL" id="MDT0593316.1"/>
    </source>
</evidence>
<reference evidence="6 7" key="1">
    <citation type="submission" date="2023-09" db="EMBL/GenBank/DDBJ databases">
        <authorList>
            <person name="Rey-Velasco X."/>
        </authorList>
    </citation>
    <scope>NUCLEOTIDE SEQUENCE [LARGE SCALE GENOMIC DNA]</scope>
    <source>
        <strain evidence="6 7">P117</strain>
    </source>
</reference>
<sequence length="119" mass="13449">MTNEYQPWGMEPRVFLLLMHLSQLAGVIIPFAGLVLPIVMWVTNKQESKEIDEHGKVIMNWIISAFIYTIICTILMVLVIGVFGLIILAIVSLIFIIVGAIKAYDGELWPYPLSITFIK</sequence>
<keyword evidence="3 5" id="KW-1133">Transmembrane helix</keyword>
<keyword evidence="2 5" id="KW-0812">Transmembrane</keyword>
<dbReference type="RefSeq" id="WP_311366838.1">
    <property type="nucleotide sequence ID" value="NZ_JAVRHX010000001.1"/>
</dbReference>
<name>A0ABU2ZLN7_9ALTE</name>
<evidence type="ECO:0000256" key="2">
    <source>
        <dbReference type="ARBA" id="ARBA00022692"/>
    </source>
</evidence>
<dbReference type="InterPro" id="IPR019109">
    <property type="entry name" value="MamF_MmsF"/>
</dbReference>
<organism evidence="6 7">
    <name type="scientific">Glaciecola petra</name>
    <dbReference type="NCBI Taxonomy" id="3075602"/>
    <lineage>
        <taxon>Bacteria</taxon>
        <taxon>Pseudomonadati</taxon>
        <taxon>Pseudomonadota</taxon>
        <taxon>Gammaproteobacteria</taxon>
        <taxon>Alteromonadales</taxon>
        <taxon>Alteromonadaceae</taxon>
        <taxon>Glaciecola</taxon>
    </lineage>
</organism>
<evidence type="ECO:0000256" key="3">
    <source>
        <dbReference type="ARBA" id="ARBA00022989"/>
    </source>
</evidence>
<feature type="transmembrane region" description="Helical" evidence="5">
    <location>
        <begin position="20"/>
        <end position="44"/>
    </location>
</feature>
<comment type="caution">
    <text evidence="6">The sequence shown here is derived from an EMBL/GenBank/DDBJ whole genome shotgun (WGS) entry which is preliminary data.</text>
</comment>
<proteinExistence type="predicted"/>
<evidence type="ECO:0000256" key="1">
    <source>
        <dbReference type="ARBA" id="ARBA00004141"/>
    </source>
</evidence>
<comment type="subcellular location">
    <subcellularLocation>
        <location evidence="1">Membrane</location>
        <topology evidence="1">Multi-pass membrane protein</topology>
    </subcellularLocation>
</comment>
<evidence type="ECO:0000256" key="4">
    <source>
        <dbReference type="ARBA" id="ARBA00023136"/>
    </source>
</evidence>
<feature type="transmembrane region" description="Helical" evidence="5">
    <location>
        <begin position="65"/>
        <end position="98"/>
    </location>
</feature>
<evidence type="ECO:0000256" key="5">
    <source>
        <dbReference type="SAM" id="Phobius"/>
    </source>
</evidence>
<keyword evidence="7" id="KW-1185">Reference proteome</keyword>
<accession>A0ABU2ZLN7</accession>
<dbReference type="EMBL" id="JAVRHX010000001">
    <property type="protein sequence ID" value="MDT0593316.1"/>
    <property type="molecule type" value="Genomic_DNA"/>
</dbReference>
<keyword evidence="4 5" id="KW-0472">Membrane</keyword>
<dbReference type="Pfam" id="PF09685">
    <property type="entry name" value="MamF_MmsF"/>
    <property type="match status" value="1"/>
</dbReference>
<gene>
    <name evidence="6" type="ORF">RM552_00490</name>
</gene>
<evidence type="ECO:0000313" key="7">
    <source>
        <dbReference type="Proteomes" id="UP001253545"/>
    </source>
</evidence>